<feature type="non-terminal residue" evidence="6">
    <location>
        <position position="1"/>
    </location>
</feature>
<dbReference type="Pfam" id="PF00431">
    <property type="entry name" value="CUB"/>
    <property type="match status" value="1"/>
</dbReference>
<feature type="domain" description="CUB" evidence="5">
    <location>
        <begin position="1"/>
        <end position="41"/>
    </location>
</feature>
<reference evidence="6" key="1">
    <citation type="submission" date="2019-09" db="EMBL/GenBank/DDBJ databases">
        <title>Bird 10,000 Genomes (B10K) Project - Family phase.</title>
        <authorList>
            <person name="Zhang G."/>
        </authorList>
    </citation>
    <scope>NUCLEOTIDE SEQUENCE</scope>
    <source>
        <strain evidence="6">OUT-0039</strain>
        <tissue evidence="6">Muscle</tissue>
    </source>
</reference>
<dbReference type="InterPro" id="IPR000859">
    <property type="entry name" value="CUB_dom"/>
</dbReference>
<dbReference type="PANTHER" id="PTHR24251">
    <property type="entry name" value="OVOCHYMASE-RELATED"/>
    <property type="match status" value="1"/>
</dbReference>
<sequence>PRFCGNVPPPTFNTDSNHLRVTFVSDSSVGARGFSARYRAVAPAESESPGPGHCQGPSLLAGSGDSQRGGEGVRWNPPHQPGCLWLRAESCAWDEHL</sequence>
<name>A0A851SMB4_CERFA</name>
<dbReference type="Gene3D" id="2.60.120.290">
    <property type="entry name" value="Spermadhesin, CUB domain"/>
    <property type="match status" value="1"/>
</dbReference>
<dbReference type="AlphaFoldDB" id="A0A851SMB4"/>
<dbReference type="PROSITE" id="PS01180">
    <property type="entry name" value="CUB"/>
    <property type="match status" value="1"/>
</dbReference>
<evidence type="ECO:0000313" key="7">
    <source>
        <dbReference type="Proteomes" id="UP000611277"/>
    </source>
</evidence>
<dbReference type="PANTHER" id="PTHR24251:SF30">
    <property type="entry name" value="MEMBRANE FRIZZLED-RELATED PROTEIN"/>
    <property type="match status" value="1"/>
</dbReference>
<evidence type="ECO:0000256" key="1">
    <source>
        <dbReference type="ARBA" id="ARBA00022737"/>
    </source>
</evidence>
<evidence type="ECO:0000259" key="5">
    <source>
        <dbReference type="PROSITE" id="PS01180"/>
    </source>
</evidence>
<accession>A0A851SMB4</accession>
<evidence type="ECO:0000256" key="4">
    <source>
        <dbReference type="SAM" id="MobiDB-lite"/>
    </source>
</evidence>
<evidence type="ECO:0000256" key="3">
    <source>
        <dbReference type="PROSITE-ProRule" id="PRU00059"/>
    </source>
</evidence>
<proteinExistence type="predicted"/>
<keyword evidence="1" id="KW-0677">Repeat</keyword>
<dbReference type="EMBL" id="WBNC01022403">
    <property type="protein sequence ID" value="NXD04095.1"/>
    <property type="molecule type" value="Genomic_DNA"/>
</dbReference>
<comment type="caution">
    <text evidence="3">Lacks conserved residue(s) required for the propagation of feature annotation.</text>
</comment>
<dbReference type="SUPFAM" id="SSF49854">
    <property type="entry name" value="Spermadhesin, CUB domain"/>
    <property type="match status" value="1"/>
</dbReference>
<gene>
    <name evidence="6" type="primary">Mfrp</name>
    <name evidence="6" type="ORF">CERFAM_R14574</name>
</gene>
<evidence type="ECO:0000256" key="2">
    <source>
        <dbReference type="ARBA" id="ARBA00023157"/>
    </source>
</evidence>
<protein>
    <submittedName>
        <fullName evidence="6">MFRP protein</fullName>
    </submittedName>
</protein>
<dbReference type="InterPro" id="IPR035914">
    <property type="entry name" value="Sperma_CUB_dom_sf"/>
</dbReference>
<dbReference type="Proteomes" id="UP000611277">
    <property type="component" value="Unassembled WGS sequence"/>
</dbReference>
<feature type="region of interest" description="Disordered" evidence="4">
    <location>
        <begin position="42"/>
        <end position="81"/>
    </location>
</feature>
<comment type="caution">
    <text evidence="6">The sequence shown here is derived from an EMBL/GenBank/DDBJ whole genome shotgun (WGS) entry which is preliminary data.</text>
</comment>
<keyword evidence="7" id="KW-1185">Reference proteome</keyword>
<dbReference type="CDD" id="cd00041">
    <property type="entry name" value="CUB"/>
    <property type="match status" value="1"/>
</dbReference>
<feature type="non-terminal residue" evidence="6">
    <location>
        <position position="97"/>
    </location>
</feature>
<evidence type="ECO:0000313" key="6">
    <source>
        <dbReference type="EMBL" id="NXD04095.1"/>
    </source>
</evidence>
<keyword evidence="2" id="KW-1015">Disulfide bond</keyword>
<organism evidence="6 7">
    <name type="scientific">Certhia familiaris</name>
    <name type="common">Eurasian treecreeper</name>
    <dbReference type="NCBI Taxonomy" id="73333"/>
    <lineage>
        <taxon>Eukaryota</taxon>
        <taxon>Metazoa</taxon>
        <taxon>Chordata</taxon>
        <taxon>Craniata</taxon>
        <taxon>Vertebrata</taxon>
        <taxon>Euteleostomi</taxon>
        <taxon>Archelosauria</taxon>
        <taxon>Archosauria</taxon>
        <taxon>Dinosauria</taxon>
        <taxon>Saurischia</taxon>
        <taxon>Theropoda</taxon>
        <taxon>Coelurosauria</taxon>
        <taxon>Aves</taxon>
        <taxon>Neognathae</taxon>
        <taxon>Neoaves</taxon>
        <taxon>Telluraves</taxon>
        <taxon>Australaves</taxon>
        <taxon>Passeriformes</taxon>
        <taxon>Certhiidae</taxon>
        <taxon>Certhiinae</taxon>
        <taxon>Certhia</taxon>
    </lineage>
</organism>